<reference evidence="2 3" key="1">
    <citation type="journal article" date="2010" name="Int. J. Syst. Evol. Microbiol.">
        <title>Bacillus horneckiae sp. nov., isolated from a spacecraft-assembly clean room.</title>
        <authorList>
            <person name="Vaishampayan P."/>
            <person name="Probst A."/>
            <person name="Krishnamurthi S."/>
            <person name="Ghosh S."/>
            <person name="Osman S."/>
            <person name="McDowall A."/>
            <person name="Ruckmani A."/>
            <person name="Mayilraj S."/>
            <person name="Venkateswaran K."/>
        </authorList>
    </citation>
    <scope>NUCLEOTIDE SEQUENCE [LARGE SCALE GENOMIC DNA]</scope>
    <source>
        <strain evidence="3">1PO1SC</strain>
    </source>
</reference>
<organism evidence="2 3">
    <name type="scientific">Cytobacillus horneckiae</name>
    <dbReference type="NCBI Taxonomy" id="549687"/>
    <lineage>
        <taxon>Bacteria</taxon>
        <taxon>Bacillati</taxon>
        <taxon>Bacillota</taxon>
        <taxon>Bacilli</taxon>
        <taxon>Bacillales</taxon>
        <taxon>Bacillaceae</taxon>
        <taxon>Cytobacillus</taxon>
    </lineage>
</organism>
<proteinExistence type="predicted"/>
<dbReference type="RefSeq" id="WP_066192796.1">
    <property type="nucleotide sequence ID" value="NZ_JAFDQP010000010.1"/>
</dbReference>
<accession>A0A2N0ZJK7</accession>
<dbReference type="AlphaFoldDB" id="A0A2N0ZJK7"/>
<evidence type="ECO:0008006" key="4">
    <source>
        <dbReference type="Google" id="ProtNLM"/>
    </source>
</evidence>
<dbReference type="Proteomes" id="UP000233343">
    <property type="component" value="Unassembled WGS sequence"/>
</dbReference>
<protein>
    <recommendedName>
        <fullName evidence="4">ABC transporter permease</fullName>
    </recommendedName>
</protein>
<keyword evidence="3" id="KW-1185">Reference proteome</keyword>
<evidence type="ECO:0000313" key="2">
    <source>
        <dbReference type="EMBL" id="PKG29684.1"/>
    </source>
</evidence>
<feature type="transmembrane region" description="Helical" evidence="1">
    <location>
        <begin position="62"/>
        <end position="84"/>
    </location>
</feature>
<gene>
    <name evidence="2" type="ORF">CWS20_07400</name>
</gene>
<evidence type="ECO:0000256" key="1">
    <source>
        <dbReference type="SAM" id="Phobius"/>
    </source>
</evidence>
<keyword evidence="1" id="KW-1133">Transmembrane helix</keyword>
<sequence length="242" mass="27176">MSLIKADLAEILKKQYFFKFKANIDVFSSLVGLQLLAVLFSLGGGMYTGYYGGGMDISMKLYSADMVILFTMIWALITSVTITTKPYRNYEFTFVTNRISSSLSNILFLLTISLLAGFTSMLSANLIHVLVYFFIDSGMLIYEQHMQDIITGVISTSLYIFLFCSFGYLFGAFIQVHKVFSGLIPVGIIGLLLFDGMKLNSTIAMFYFNEPSLFMFFIKTIILAGIAFAVAILILRNMEVKR</sequence>
<evidence type="ECO:0000313" key="3">
    <source>
        <dbReference type="Proteomes" id="UP000233343"/>
    </source>
</evidence>
<name>A0A2N0ZJK7_9BACI</name>
<dbReference type="EMBL" id="PISD01000013">
    <property type="protein sequence ID" value="PKG29684.1"/>
    <property type="molecule type" value="Genomic_DNA"/>
</dbReference>
<feature type="transmembrane region" description="Helical" evidence="1">
    <location>
        <begin position="105"/>
        <end position="134"/>
    </location>
</feature>
<feature type="transmembrane region" description="Helical" evidence="1">
    <location>
        <begin position="214"/>
        <end position="235"/>
    </location>
</feature>
<comment type="caution">
    <text evidence="2">The sequence shown here is derived from an EMBL/GenBank/DDBJ whole genome shotgun (WGS) entry which is preliminary data.</text>
</comment>
<keyword evidence="1" id="KW-0472">Membrane</keyword>
<feature type="transmembrane region" description="Helical" evidence="1">
    <location>
        <begin position="149"/>
        <end position="171"/>
    </location>
</feature>
<feature type="transmembrane region" description="Helical" evidence="1">
    <location>
        <begin position="22"/>
        <end position="42"/>
    </location>
</feature>
<keyword evidence="1" id="KW-0812">Transmembrane</keyword>
<feature type="transmembrane region" description="Helical" evidence="1">
    <location>
        <begin position="183"/>
        <end position="208"/>
    </location>
</feature>